<keyword evidence="2" id="KW-1185">Reference proteome</keyword>
<comment type="caution">
    <text evidence="1">The sequence shown here is derived from an EMBL/GenBank/DDBJ whole genome shotgun (WGS) entry which is preliminary data.</text>
</comment>
<dbReference type="EMBL" id="SZPY01000001">
    <property type="protein sequence ID" value="TKI64122.1"/>
    <property type="molecule type" value="Genomic_DNA"/>
</dbReference>
<accession>A0A4U2YTU9</accession>
<organism evidence="1 2">
    <name type="scientific">Nocardioides jishulii</name>
    <dbReference type="NCBI Taxonomy" id="2575440"/>
    <lineage>
        <taxon>Bacteria</taxon>
        <taxon>Bacillati</taxon>
        <taxon>Actinomycetota</taxon>
        <taxon>Actinomycetes</taxon>
        <taxon>Propionibacteriales</taxon>
        <taxon>Nocardioidaceae</taxon>
        <taxon>Nocardioides</taxon>
    </lineage>
</organism>
<proteinExistence type="predicted"/>
<sequence length="86" mass="8614">MLDGLGSVTGTLDAAGGEAVFYGGLMDSGARLVGTTGALIVAYSTTGVMAADRGAMVYARAKLLMVELAVAIGGALNSLRTTCENR</sequence>
<reference evidence="1 2" key="1">
    <citation type="submission" date="2019-04" db="EMBL/GenBank/DDBJ databases">
        <authorList>
            <person name="Dong K."/>
        </authorList>
    </citation>
    <scope>NUCLEOTIDE SEQUENCE [LARGE SCALE GENOMIC DNA]</scope>
    <source>
        <strain evidence="2">dk3543</strain>
    </source>
</reference>
<name>A0A4U2YTU9_9ACTN</name>
<gene>
    <name evidence="1" type="ORF">FC770_02855</name>
</gene>
<protein>
    <submittedName>
        <fullName evidence="1">Uncharacterized protein</fullName>
    </submittedName>
</protein>
<evidence type="ECO:0000313" key="2">
    <source>
        <dbReference type="Proteomes" id="UP000307808"/>
    </source>
</evidence>
<dbReference type="RefSeq" id="WP_137064585.1">
    <property type="nucleotide sequence ID" value="NZ_CP040748.1"/>
</dbReference>
<dbReference type="Proteomes" id="UP000307808">
    <property type="component" value="Unassembled WGS sequence"/>
</dbReference>
<evidence type="ECO:0000313" key="1">
    <source>
        <dbReference type="EMBL" id="TKI64122.1"/>
    </source>
</evidence>
<dbReference type="AlphaFoldDB" id="A0A4U2YTU9"/>